<evidence type="ECO:0000256" key="6">
    <source>
        <dbReference type="ARBA" id="ARBA00023288"/>
    </source>
</evidence>
<proteinExistence type="inferred from homology"/>
<dbReference type="AlphaFoldDB" id="A0A226C0N7"/>
<comment type="similarity">
    <text evidence="2">Belongs to the BMP lipoprotein family.</text>
</comment>
<name>A0A226C0N7_9FIRM</name>
<gene>
    <name evidence="8" type="ORF">CDO51_01810</name>
</gene>
<evidence type="ECO:0000256" key="2">
    <source>
        <dbReference type="ARBA" id="ARBA00008610"/>
    </source>
</evidence>
<comment type="caution">
    <text evidence="8">The sequence shown here is derived from an EMBL/GenBank/DDBJ whole genome shotgun (WGS) entry which is preliminary data.</text>
</comment>
<sequence>MVTLLSFAVVACGPADEDENGEEEATEPEDETLQVGIVLSTGGLGDQSFNDAAYRGLEWAEEDFDIEFTHIEPEDVAEDAQSLRQFAERGYDLIFGVGFQMADSLETVAQEYPDIKFGHVDEDFGEDIPDNVESLNFAEHEGSFLAGALAAKVSESGTIGYVGGEDFGLIHRFEGGFVQGAQYIDEDIEIISDYAASFEDSGRGREIALSFIDRGADVIYHAAGGSGMGVIEAAEESGIYAIGVDSNQNWVAPGHVITSMLKQVDNAVYETVERVIDGTYEGGLNREFGLEDDGVSLSSLTEIDVEEEEAVELESIDEEDLEVIKEMKKEITAPHKERIEELEQKIIDEEIEVEDWMFLDERPDY</sequence>
<keyword evidence="9" id="KW-1185">Reference proteome</keyword>
<dbReference type="GO" id="GO:0005886">
    <property type="term" value="C:plasma membrane"/>
    <property type="evidence" value="ECO:0007669"/>
    <property type="project" value="UniProtKB-SubCell"/>
</dbReference>
<dbReference type="EMBL" id="NIQC01000002">
    <property type="protein sequence ID" value="OWZ84823.1"/>
    <property type="molecule type" value="Genomic_DNA"/>
</dbReference>
<evidence type="ECO:0000313" key="8">
    <source>
        <dbReference type="EMBL" id="OWZ84823.1"/>
    </source>
</evidence>
<dbReference type="Pfam" id="PF02608">
    <property type="entry name" value="Bmp"/>
    <property type="match status" value="1"/>
</dbReference>
<evidence type="ECO:0000256" key="1">
    <source>
        <dbReference type="ARBA" id="ARBA00004193"/>
    </source>
</evidence>
<keyword evidence="4" id="KW-0732">Signal</keyword>
<dbReference type="InterPro" id="IPR050957">
    <property type="entry name" value="BMP_lipoprotein"/>
</dbReference>
<dbReference type="PANTHER" id="PTHR34296">
    <property type="entry name" value="TRANSCRIPTIONAL ACTIVATOR PROTEIN MED"/>
    <property type="match status" value="1"/>
</dbReference>
<dbReference type="Gene3D" id="3.40.50.2300">
    <property type="match status" value="2"/>
</dbReference>
<evidence type="ECO:0000256" key="3">
    <source>
        <dbReference type="ARBA" id="ARBA00022475"/>
    </source>
</evidence>
<comment type="subcellular location">
    <subcellularLocation>
        <location evidence="1">Cell membrane</location>
        <topology evidence="1">Lipid-anchor</topology>
    </subcellularLocation>
</comment>
<evidence type="ECO:0000256" key="5">
    <source>
        <dbReference type="ARBA" id="ARBA00023136"/>
    </source>
</evidence>
<evidence type="ECO:0000313" key="9">
    <source>
        <dbReference type="Proteomes" id="UP000214588"/>
    </source>
</evidence>
<reference evidence="8 9" key="1">
    <citation type="submission" date="2017-06" db="EMBL/GenBank/DDBJ databases">
        <title>Draft Genome Sequence of Natranaerobius trueperi halophilic, alkalithermophilic bacteria from soda lakes.</title>
        <authorList>
            <person name="Zhao B."/>
        </authorList>
    </citation>
    <scope>NUCLEOTIDE SEQUENCE [LARGE SCALE GENOMIC DNA]</scope>
    <source>
        <strain evidence="8 9">DSM 18760</strain>
    </source>
</reference>
<keyword evidence="3" id="KW-1003">Cell membrane</keyword>
<dbReference type="InterPro" id="IPR028082">
    <property type="entry name" value="Peripla_BP_I"/>
</dbReference>
<dbReference type="PANTHER" id="PTHR34296:SF2">
    <property type="entry name" value="ABC TRANSPORTER GUANOSINE-BINDING PROTEIN NUPN"/>
    <property type="match status" value="1"/>
</dbReference>
<evidence type="ECO:0000259" key="7">
    <source>
        <dbReference type="Pfam" id="PF02608"/>
    </source>
</evidence>
<dbReference type="Proteomes" id="UP000214588">
    <property type="component" value="Unassembled WGS sequence"/>
</dbReference>
<feature type="domain" description="ABC transporter substrate-binding protein PnrA-like" evidence="7">
    <location>
        <begin position="35"/>
        <end position="336"/>
    </location>
</feature>
<dbReference type="OrthoDB" id="9769871at2"/>
<protein>
    <submittedName>
        <fullName evidence="8">BMP family ABC transporter substrate-binding protein</fullName>
    </submittedName>
</protein>
<organism evidence="8 9">
    <name type="scientific">Natranaerobius trueperi</name>
    <dbReference type="NCBI Taxonomy" id="759412"/>
    <lineage>
        <taxon>Bacteria</taxon>
        <taxon>Bacillati</taxon>
        <taxon>Bacillota</taxon>
        <taxon>Clostridia</taxon>
        <taxon>Natranaerobiales</taxon>
        <taxon>Natranaerobiaceae</taxon>
        <taxon>Natranaerobius</taxon>
    </lineage>
</organism>
<evidence type="ECO:0000256" key="4">
    <source>
        <dbReference type="ARBA" id="ARBA00022729"/>
    </source>
</evidence>
<dbReference type="SUPFAM" id="SSF53822">
    <property type="entry name" value="Periplasmic binding protein-like I"/>
    <property type="match status" value="1"/>
</dbReference>
<dbReference type="CDD" id="cd06354">
    <property type="entry name" value="PBP1_PrnA-like"/>
    <property type="match status" value="1"/>
</dbReference>
<accession>A0A226C0N7</accession>
<dbReference type="InterPro" id="IPR003760">
    <property type="entry name" value="PnrA-like"/>
</dbReference>
<keyword evidence="5" id="KW-0472">Membrane</keyword>
<keyword evidence="6" id="KW-0449">Lipoprotein</keyword>